<evidence type="ECO:0000256" key="1">
    <source>
        <dbReference type="SAM" id="MobiDB-lite"/>
    </source>
</evidence>
<accession>A0ABS8NM50</accession>
<feature type="transmembrane region" description="Helical" evidence="2">
    <location>
        <begin position="58"/>
        <end position="77"/>
    </location>
</feature>
<name>A0ABS8NM50_9BACT</name>
<keyword evidence="2" id="KW-0812">Transmembrane</keyword>
<feature type="transmembrane region" description="Helical" evidence="2">
    <location>
        <begin position="30"/>
        <end position="52"/>
    </location>
</feature>
<dbReference type="EMBL" id="JAJKFW010000058">
    <property type="protein sequence ID" value="MCC9644656.1"/>
    <property type="molecule type" value="Genomic_DNA"/>
</dbReference>
<evidence type="ECO:0000256" key="2">
    <source>
        <dbReference type="SAM" id="Phobius"/>
    </source>
</evidence>
<keyword evidence="2" id="KW-1133">Transmembrane helix</keyword>
<comment type="caution">
    <text evidence="3">The sequence shown here is derived from an EMBL/GenBank/DDBJ whole genome shotgun (WGS) entry which is preliminary data.</text>
</comment>
<organism evidence="3 4">
    <name type="scientific">Rhodopirellula halodulae</name>
    <dbReference type="NCBI Taxonomy" id="2894198"/>
    <lineage>
        <taxon>Bacteria</taxon>
        <taxon>Pseudomonadati</taxon>
        <taxon>Planctomycetota</taxon>
        <taxon>Planctomycetia</taxon>
        <taxon>Pirellulales</taxon>
        <taxon>Pirellulaceae</taxon>
        <taxon>Rhodopirellula</taxon>
    </lineage>
</organism>
<keyword evidence="2" id="KW-0472">Membrane</keyword>
<feature type="region of interest" description="Disordered" evidence="1">
    <location>
        <begin position="1"/>
        <end position="20"/>
    </location>
</feature>
<keyword evidence="4" id="KW-1185">Reference proteome</keyword>
<proteinExistence type="predicted"/>
<protein>
    <submittedName>
        <fullName evidence="3">Uncharacterized protein</fullName>
    </submittedName>
</protein>
<evidence type="ECO:0000313" key="4">
    <source>
        <dbReference type="Proteomes" id="UP001430306"/>
    </source>
</evidence>
<dbReference type="Proteomes" id="UP001430306">
    <property type="component" value="Unassembled WGS sequence"/>
</dbReference>
<dbReference type="RefSeq" id="WP_230276365.1">
    <property type="nucleotide sequence ID" value="NZ_JAJKFW010000058.1"/>
</dbReference>
<reference evidence="3" key="1">
    <citation type="submission" date="2021-11" db="EMBL/GenBank/DDBJ databases">
        <title>Genome sequence.</title>
        <authorList>
            <person name="Sun Q."/>
        </authorList>
    </citation>
    <scope>NUCLEOTIDE SEQUENCE</scope>
    <source>
        <strain evidence="3">JC740</strain>
    </source>
</reference>
<evidence type="ECO:0000313" key="3">
    <source>
        <dbReference type="EMBL" id="MCC9644656.1"/>
    </source>
</evidence>
<feature type="compositionally biased region" description="Polar residues" evidence="1">
    <location>
        <begin position="1"/>
        <end position="11"/>
    </location>
</feature>
<sequence length="80" mass="8789">MIPNPYQTSHSPPQPANDFPKQKRFCTLRVITGQMVRVMTAMCFLMLLGSLVKDEPTGVGVFGCLTGFFIVLSAATIPRD</sequence>
<gene>
    <name evidence="3" type="ORF">LOC71_20470</name>
</gene>